<dbReference type="RefSeq" id="WP_386763815.1">
    <property type="nucleotide sequence ID" value="NZ_JBHSTI010000002.1"/>
</dbReference>
<keyword evidence="1" id="KW-0812">Transmembrane</keyword>
<accession>A0ABW1SWJ0</accession>
<evidence type="ECO:0000313" key="2">
    <source>
        <dbReference type="EMBL" id="MFC6236781.1"/>
    </source>
</evidence>
<name>A0ABW1SWJ0_9ACTN</name>
<feature type="transmembrane region" description="Helical" evidence="1">
    <location>
        <begin position="98"/>
        <end position="120"/>
    </location>
</feature>
<protein>
    <recommendedName>
        <fullName evidence="4">MFS transporter</fullName>
    </recommendedName>
</protein>
<evidence type="ECO:0000313" key="3">
    <source>
        <dbReference type="Proteomes" id="UP001596138"/>
    </source>
</evidence>
<feature type="transmembrane region" description="Helical" evidence="1">
    <location>
        <begin position="41"/>
        <end position="58"/>
    </location>
</feature>
<reference evidence="3" key="1">
    <citation type="journal article" date="2019" name="Int. J. Syst. Evol. Microbiol.">
        <title>The Global Catalogue of Microorganisms (GCM) 10K type strain sequencing project: providing services to taxonomists for standard genome sequencing and annotation.</title>
        <authorList>
            <consortium name="The Broad Institute Genomics Platform"/>
            <consortium name="The Broad Institute Genome Sequencing Center for Infectious Disease"/>
            <person name="Wu L."/>
            <person name="Ma J."/>
        </authorList>
    </citation>
    <scope>NUCLEOTIDE SEQUENCE [LARGE SCALE GENOMIC DNA]</scope>
    <source>
        <strain evidence="3">CGMCC 4.7317</strain>
    </source>
</reference>
<keyword evidence="1" id="KW-1133">Transmembrane helix</keyword>
<dbReference type="EMBL" id="JBHSTI010000002">
    <property type="protein sequence ID" value="MFC6236781.1"/>
    <property type="molecule type" value="Genomic_DNA"/>
</dbReference>
<feature type="transmembrane region" description="Helical" evidence="1">
    <location>
        <begin position="70"/>
        <end position="92"/>
    </location>
</feature>
<organism evidence="2 3">
    <name type="scientific">Longivirga aurantiaca</name>
    <dbReference type="NCBI Taxonomy" id="1837743"/>
    <lineage>
        <taxon>Bacteria</taxon>
        <taxon>Bacillati</taxon>
        <taxon>Actinomycetota</taxon>
        <taxon>Actinomycetes</taxon>
        <taxon>Sporichthyales</taxon>
        <taxon>Sporichthyaceae</taxon>
        <taxon>Longivirga</taxon>
    </lineage>
</organism>
<dbReference type="Proteomes" id="UP001596138">
    <property type="component" value="Unassembled WGS sequence"/>
</dbReference>
<keyword evidence="1" id="KW-0472">Membrane</keyword>
<comment type="caution">
    <text evidence="2">The sequence shown here is derived from an EMBL/GenBank/DDBJ whole genome shotgun (WGS) entry which is preliminary data.</text>
</comment>
<sequence>MARTARVLTGVVPTVLAVVGLTLALGSAVLAERGPTEAVGTLGVELGAAMWFGGAVTLGARRGATVGRALALLGLATTGAVLIALALVLGWTGAALSLAMEFGVGAVAVAVIDVLLLGLVQSRLERLGDLPDDAVTVTVSGSWPLLAMRHDERT</sequence>
<gene>
    <name evidence="2" type="ORF">ACFQGU_02750</name>
</gene>
<proteinExistence type="predicted"/>
<evidence type="ECO:0000256" key="1">
    <source>
        <dbReference type="SAM" id="Phobius"/>
    </source>
</evidence>
<evidence type="ECO:0008006" key="4">
    <source>
        <dbReference type="Google" id="ProtNLM"/>
    </source>
</evidence>
<keyword evidence="3" id="KW-1185">Reference proteome</keyword>